<evidence type="ECO:0000313" key="4">
    <source>
        <dbReference type="EMBL" id="GJN89862.1"/>
    </source>
</evidence>
<dbReference type="InterPro" id="IPR011583">
    <property type="entry name" value="Chitinase_II/V-like_cat"/>
</dbReference>
<organism evidence="4 5">
    <name type="scientific">Rhodotorula paludigena</name>
    <dbReference type="NCBI Taxonomy" id="86838"/>
    <lineage>
        <taxon>Eukaryota</taxon>
        <taxon>Fungi</taxon>
        <taxon>Dikarya</taxon>
        <taxon>Basidiomycota</taxon>
        <taxon>Pucciniomycotina</taxon>
        <taxon>Microbotryomycetes</taxon>
        <taxon>Sporidiobolales</taxon>
        <taxon>Sporidiobolaceae</taxon>
        <taxon>Rhodotorula</taxon>
    </lineage>
</organism>
<name>A0AAV5GKE9_9BASI</name>
<dbReference type="EMBL" id="BQKY01000005">
    <property type="protein sequence ID" value="GJN89862.1"/>
    <property type="molecule type" value="Genomic_DNA"/>
</dbReference>
<feature type="chain" id="PRO_5043349406" description="GH18 domain-containing protein" evidence="2">
    <location>
        <begin position="35"/>
        <end position="870"/>
    </location>
</feature>
<comment type="caution">
    <text evidence="4">The sequence shown here is derived from an EMBL/GenBank/DDBJ whole genome shotgun (WGS) entry which is preliminary data.</text>
</comment>
<protein>
    <recommendedName>
        <fullName evidence="3">GH18 domain-containing protein</fullName>
    </recommendedName>
</protein>
<dbReference type="SUPFAM" id="SSF54556">
    <property type="entry name" value="Chitinase insertion domain"/>
    <property type="match status" value="1"/>
</dbReference>
<feature type="region of interest" description="Disordered" evidence="1">
    <location>
        <begin position="249"/>
        <end position="279"/>
    </location>
</feature>
<dbReference type="SUPFAM" id="SSF51445">
    <property type="entry name" value="(Trans)glycosidases"/>
    <property type="match status" value="1"/>
</dbReference>
<evidence type="ECO:0000259" key="3">
    <source>
        <dbReference type="PROSITE" id="PS51910"/>
    </source>
</evidence>
<dbReference type="GO" id="GO:0006032">
    <property type="term" value="P:chitin catabolic process"/>
    <property type="evidence" value="ECO:0007669"/>
    <property type="project" value="TreeGrafter"/>
</dbReference>
<gene>
    <name evidence="4" type="ORF">Rhopal_002851-T1</name>
</gene>
<dbReference type="GO" id="GO:0008061">
    <property type="term" value="F:chitin binding"/>
    <property type="evidence" value="ECO:0007669"/>
    <property type="project" value="InterPro"/>
</dbReference>
<dbReference type="PANTHER" id="PTHR11177">
    <property type="entry name" value="CHITINASE"/>
    <property type="match status" value="1"/>
</dbReference>
<dbReference type="Gene3D" id="3.20.20.80">
    <property type="entry name" value="Glycosidases"/>
    <property type="match status" value="1"/>
</dbReference>
<feature type="signal peptide" evidence="2">
    <location>
        <begin position="1"/>
        <end position="34"/>
    </location>
</feature>
<dbReference type="PROSITE" id="PS51910">
    <property type="entry name" value="GH18_2"/>
    <property type="match status" value="1"/>
</dbReference>
<accession>A0AAV5GKE9</accession>
<sequence length="870" mass="91966">MLFTSSFRAASRPTTLLPFVILAALALFAQTASALPTARAPSPYEPFFRRASPQVGPNGSVERLRLRRSLNDNFHGRRNSEVASLKRELPGPIGSVEAGAVAIVNPKAKRANVPSTRTLERRALGLPAFVPNPKTKRSYVPVANPKTKRDAVPTSSASAQVLRRRAAGLPAVVSNPKKRSLDLKKRAVVSASISVTPSQKKIAKRSLLDRVKRFLAGVQPIVAPSDLTRRAGSDATFTNSTTRIGTVRVVPNPKSPSFSGGASTSSTVPSATTTTSSAAPTSTQVTCALTADCANAGPIPDYANRYCNSGVCSWRCRSGFTNTGTGCTLTSAAPTSSSVLTTSAASTRSITSTATTTTTSSAPSATATSHGMLAAGYYPYWVEDTMPPEDVDWSLYDIINYSFALPTSDYSVDIPDWVVGNLQRTVRLAHAVGTKVVIAVGGWSDSVYFSGAVSTASRRQRFAQAIVDMVNQYDLDGVDIDWSVNFLAVSRPGTNIRGACREYPGTNGAAGNEVSSSDTANLLLMLQLLRQSLPDAILSTCTTHRAYIGANGSPIADVSSFANVLDHILVMNYDVWGASSTPGPNAPLRNDCPNSLQPDANMQSAINAWTNAGMPASKILMGVPAYGYVSSSSATTLIHKRDSIPSTGLANRGLANLRHEERYMSEGHKWYLDGMTKMKARQRARRAAKRQERKRQTEALAATGSVIICPGNHSGKPCPGVTGQNISEIDWNPLAGSGGGSGPTTGPDGVFVPGTGPGKVGTGNVSGLAGNQIQFVDMINYGVIVKSSTTLEFVGTNGYTRAWDDCSSTPYLYDTSRKVVITYDDPGSLALKGELAVQNGIAGIGMWDISGDTADFQLTRAWRAGLGLSA</sequence>
<evidence type="ECO:0000256" key="1">
    <source>
        <dbReference type="SAM" id="MobiDB-lite"/>
    </source>
</evidence>
<dbReference type="PANTHER" id="PTHR11177:SF392">
    <property type="entry name" value="HAP41P"/>
    <property type="match status" value="1"/>
</dbReference>
<proteinExistence type="predicted"/>
<evidence type="ECO:0000256" key="2">
    <source>
        <dbReference type="SAM" id="SignalP"/>
    </source>
</evidence>
<dbReference type="InterPro" id="IPR050314">
    <property type="entry name" value="Glycosyl_Hydrlase_18"/>
</dbReference>
<dbReference type="AlphaFoldDB" id="A0AAV5GKE9"/>
<dbReference type="GO" id="GO:0005975">
    <property type="term" value="P:carbohydrate metabolic process"/>
    <property type="evidence" value="ECO:0007669"/>
    <property type="project" value="InterPro"/>
</dbReference>
<dbReference type="InterPro" id="IPR029070">
    <property type="entry name" value="Chitinase_insertion_sf"/>
</dbReference>
<dbReference type="GO" id="GO:0005576">
    <property type="term" value="C:extracellular region"/>
    <property type="evidence" value="ECO:0007669"/>
    <property type="project" value="TreeGrafter"/>
</dbReference>
<keyword evidence="5" id="KW-1185">Reference proteome</keyword>
<feature type="domain" description="GH18" evidence="3">
    <location>
        <begin position="372"/>
        <end position="869"/>
    </location>
</feature>
<dbReference type="InterPro" id="IPR017853">
    <property type="entry name" value="GH"/>
</dbReference>
<dbReference type="SMART" id="SM00636">
    <property type="entry name" value="Glyco_18"/>
    <property type="match status" value="1"/>
</dbReference>
<dbReference type="Gene3D" id="3.10.50.10">
    <property type="match status" value="1"/>
</dbReference>
<reference evidence="4 5" key="1">
    <citation type="submission" date="2021-12" db="EMBL/GenBank/DDBJ databases">
        <title>High titer production of polyol ester of fatty acids by Rhodotorula paludigena BS15 towards product separation-free biomass refinery.</title>
        <authorList>
            <person name="Mano J."/>
            <person name="Ono H."/>
            <person name="Tanaka T."/>
            <person name="Naito K."/>
            <person name="Sushida H."/>
            <person name="Ike M."/>
            <person name="Tokuyasu K."/>
            <person name="Kitaoka M."/>
        </authorList>
    </citation>
    <scope>NUCLEOTIDE SEQUENCE [LARGE SCALE GENOMIC DNA]</scope>
    <source>
        <strain evidence="4 5">BS15</strain>
    </source>
</reference>
<dbReference type="Proteomes" id="UP001342314">
    <property type="component" value="Unassembled WGS sequence"/>
</dbReference>
<dbReference type="GO" id="GO:0004568">
    <property type="term" value="F:chitinase activity"/>
    <property type="evidence" value="ECO:0007669"/>
    <property type="project" value="TreeGrafter"/>
</dbReference>
<evidence type="ECO:0000313" key="5">
    <source>
        <dbReference type="Proteomes" id="UP001342314"/>
    </source>
</evidence>
<dbReference type="Pfam" id="PF00704">
    <property type="entry name" value="Glyco_hydro_18"/>
    <property type="match status" value="1"/>
</dbReference>
<feature type="compositionally biased region" description="Low complexity" evidence="1">
    <location>
        <begin position="255"/>
        <end position="279"/>
    </location>
</feature>
<dbReference type="InterPro" id="IPR001223">
    <property type="entry name" value="Glyco_hydro18_cat"/>
</dbReference>
<keyword evidence="2" id="KW-0732">Signal</keyword>